<gene>
    <name evidence="1" type="ORF">B9Q08_02215</name>
</gene>
<dbReference type="Proteomes" id="UP000240490">
    <property type="component" value="Unassembled WGS sequence"/>
</dbReference>
<evidence type="ECO:0000313" key="2">
    <source>
        <dbReference type="Proteomes" id="UP000240490"/>
    </source>
</evidence>
<proteinExistence type="predicted"/>
<name>A0A2R6AZF5_9ARCH</name>
<accession>A0A2R6AZF5</accession>
<protein>
    <submittedName>
        <fullName evidence="1">Uncharacterized protein</fullName>
    </submittedName>
</protein>
<organism evidence="1 2">
    <name type="scientific">Candidatus Marsarchaeota G2 archaeon ECH_B_SAG-M15</name>
    <dbReference type="NCBI Taxonomy" id="1978162"/>
    <lineage>
        <taxon>Archaea</taxon>
        <taxon>Candidatus Marsarchaeota</taxon>
        <taxon>Candidatus Marsarchaeota group 2</taxon>
    </lineage>
</organism>
<evidence type="ECO:0000313" key="1">
    <source>
        <dbReference type="EMBL" id="PSN91775.1"/>
    </source>
</evidence>
<dbReference type="AlphaFoldDB" id="A0A2R6AZF5"/>
<reference evidence="1 2" key="1">
    <citation type="submission" date="2017-04" db="EMBL/GenBank/DDBJ databases">
        <title>Novel microbial lineages endemic to geothermal iron-oxide mats fill important gaps in the evolutionary history of Archaea.</title>
        <authorList>
            <person name="Jay Z.J."/>
            <person name="Beam J.P."/>
            <person name="Dlakic M."/>
            <person name="Rusch D.B."/>
            <person name="Kozubal M.A."/>
            <person name="Inskeep W.P."/>
        </authorList>
    </citation>
    <scope>NUCLEOTIDE SEQUENCE [LARGE SCALE GENOMIC DNA]</scope>
    <source>
        <strain evidence="1">ECH_B_SAG-M15</strain>
    </source>
</reference>
<comment type="caution">
    <text evidence="1">The sequence shown here is derived from an EMBL/GenBank/DDBJ whole genome shotgun (WGS) entry which is preliminary data.</text>
</comment>
<sequence>MFTVFVRIILGRNIYSEEFTCSGCGGPVGAGEGIYLRLIPQPEGEAETTVTLCGKCSQELWEGVIDLEKTVTAKRDLGAIRLGLK</sequence>
<dbReference type="EMBL" id="NEXJ01000038">
    <property type="protein sequence ID" value="PSN91775.1"/>
    <property type="molecule type" value="Genomic_DNA"/>
</dbReference>